<dbReference type="AlphaFoldDB" id="A0A0C2XI08"/>
<dbReference type="Proteomes" id="UP000054549">
    <property type="component" value="Unassembled WGS sequence"/>
</dbReference>
<evidence type="ECO:0000313" key="1">
    <source>
        <dbReference type="EMBL" id="KIL69086.1"/>
    </source>
</evidence>
<dbReference type="HOGENOM" id="CLU_3105882_0_0_1"/>
<protein>
    <submittedName>
        <fullName evidence="1">Uncharacterized protein</fullName>
    </submittedName>
</protein>
<dbReference type="EMBL" id="KN818226">
    <property type="protein sequence ID" value="KIL69086.1"/>
    <property type="molecule type" value="Genomic_DNA"/>
</dbReference>
<dbReference type="InParanoid" id="A0A0C2XI08"/>
<gene>
    <name evidence="1" type="ORF">M378DRAFT_157318</name>
</gene>
<sequence length="51" mass="5810">MKKKTNSRLSFNTFGDQSSLIYPSDDLYDAFQPISQISNNGIIFNPSPRKQ</sequence>
<organism evidence="1 2">
    <name type="scientific">Amanita muscaria (strain Koide BX008)</name>
    <dbReference type="NCBI Taxonomy" id="946122"/>
    <lineage>
        <taxon>Eukaryota</taxon>
        <taxon>Fungi</taxon>
        <taxon>Dikarya</taxon>
        <taxon>Basidiomycota</taxon>
        <taxon>Agaricomycotina</taxon>
        <taxon>Agaricomycetes</taxon>
        <taxon>Agaricomycetidae</taxon>
        <taxon>Agaricales</taxon>
        <taxon>Pluteineae</taxon>
        <taxon>Amanitaceae</taxon>
        <taxon>Amanita</taxon>
    </lineage>
</organism>
<name>A0A0C2XI08_AMAMK</name>
<reference evidence="1 2" key="1">
    <citation type="submission" date="2014-04" db="EMBL/GenBank/DDBJ databases">
        <title>Evolutionary Origins and Diversification of the Mycorrhizal Mutualists.</title>
        <authorList>
            <consortium name="DOE Joint Genome Institute"/>
            <consortium name="Mycorrhizal Genomics Consortium"/>
            <person name="Kohler A."/>
            <person name="Kuo A."/>
            <person name="Nagy L.G."/>
            <person name="Floudas D."/>
            <person name="Copeland A."/>
            <person name="Barry K.W."/>
            <person name="Cichocki N."/>
            <person name="Veneault-Fourrey C."/>
            <person name="LaButti K."/>
            <person name="Lindquist E.A."/>
            <person name="Lipzen A."/>
            <person name="Lundell T."/>
            <person name="Morin E."/>
            <person name="Murat C."/>
            <person name="Riley R."/>
            <person name="Ohm R."/>
            <person name="Sun H."/>
            <person name="Tunlid A."/>
            <person name="Henrissat B."/>
            <person name="Grigoriev I.V."/>
            <person name="Hibbett D.S."/>
            <person name="Martin F."/>
        </authorList>
    </citation>
    <scope>NUCLEOTIDE SEQUENCE [LARGE SCALE GENOMIC DNA]</scope>
    <source>
        <strain evidence="1 2">Koide BX008</strain>
    </source>
</reference>
<keyword evidence="2" id="KW-1185">Reference proteome</keyword>
<accession>A0A0C2XI08</accession>
<evidence type="ECO:0000313" key="2">
    <source>
        <dbReference type="Proteomes" id="UP000054549"/>
    </source>
</evidence>
<proteinExistence type="predicted"/>